<dbReference type="RefSeq" id="WP_135835738.1">
    <property type="nucleotide sequence ID" value="NZ_SRPE01000006.1"/>
</dbReference>
<organism evidence="1 2">
    <name type="scientific">Empedobacter tilapiae</name>
    <dbReference type="NCBI Taxonomy" id="2491114"/>
    <lineage>
        <taxon>Bacteria</taxon>
        <taxon>Pseudomonadati</taxon>
        <taxon>Bacteroidota</taxon>
        <taxon>Flavobacteriia</taxon>
        <taxon>Flavobacteriales</taxon>
        <taxon>Weeksellaceae</taxon>
        <taxon>Empedobacter</taxon>
    </lineage>
</organism>
<comment type="caution">
    <text evidence="1">The sequence shown here is derived from an EMBL/GenBank/DDBJ whole genome shotgun (WGS) entry which is preliminary data.</text>
</comment>
<dbReference type="Pfam" id="PF16266">
    <property type="entry name" value="DUF4919"/>
    <property type="match status" value="1"/>
</dbReference>
<protein>
    <submittedName>
        <fullName evidence="1">DUF4919 domain-containing protein</fullName>
    </submittedName>
</protein>
<dbReference type="OrthoDB" id="686440at2"/>
<evidence type="ECO:0000313" key="2">
    <source>
        <dbReference type="Proteomes" id="UP000297998"/>
    </source>
</evidence>
<sequence>MKTFLATSFFLLYSFIIAQETEFRKVDYKAIEKEIKNKNSEYYYSTLMDRFQKIDTTLTIEHMYHLYYGSTLQPNYDPYDFIEKNKIVEKIEENTNVPTSEEVQILKKFYTDIYKTKPFTDLRNIETLAIIYSFEENEEKIKSLLHIFYKLIDTLLITGDGFTKGTAIDVINTRNEYNLMHLFGVDIENQALTHDKGRSYDILKGKTKENKEVELYFDVTRLFELNKLKF</sequence>
<dbReference type="AlphaFoldDB" id="A0A4Z1BDR4"/>
<evidence type="ECO:0000313" key="1">
    <source>
        <dbReference type="EMBL" id="TGN26844.1"/>
    </source>
</evidence>
<proteinExistence type="predicted"/>
<name>A0A4Z1BDR4_9FLAO</name>
<dbReference type="Proteomes" id="UP000297998">
    <property type="component" value="Unassembled WGS sequence"/>
</dbReference>
<keyword evidence="2" id="KW-1185">Reference proteome</keyword>
<gene>
    <name evidence="1" type="ORF">E4J94_10435</name>
</gene>
<accession>A0A4Z1BDR4</accession>
<reference evidence="1 2" key="1">
    <citation type="submission" date="2019-03" db="EMBL/GenBank/DDBJ databases">
        <title>Empedobacter tilapiae sp. nov., isolated from an intestine of Nile tilapia Oreochromis niloticus.</title>
        <authorList>
            <person name="Kim Y.-O."/>
            <person name="Yoon J.-H."/>
        </authorList>
    </citation>
    <scope>NUCLEOTIDE SEQUENCE [LARGE SCALE GENOMIC DNA]</scope>
    <source>
        <strain evidence="1 2">MRS2</strain>
    </source>
</reference>
<dbReference type="EMBL" id="SRPE01000006">
    <property type="protein sequence ID" value="TGN26844.1"/>
    <property type="molecule type" value="Genomic_DNA"/>
</dbReference>
<dbReference type="InterPro" id="IPR032578">
    <property type="entry name" value="DUF4919"/>
</dbReference>